<comment type="similarity">
    <text evidence="13">Belongs to the SQRD family.</text>
</comment>
<dbReference type="GO" id="GO:0070221">
    <property type="term" value="P:sulfide oxidation, using sulfide:quinone oxidoreductase"/>
    <property type="evidence" value="ECO:0007669"/>
    <property type="project" value="TreeGrafter"/>
</dbReference>
<comment type="cofactor">
    <cofactor evidence="1">
        <name>FAD</name>
        <dbReference type="ChEBI" id="CHEBI:57692"/>
    </cofactor>
</comment>
<feature type="domain" description="FAD/NAD(P)-binding" evidence="18">
    <location>
        <begin position="31"/>
        <end position="148"/>
    </location>
</feature>
<keyword evidence="4" id="KW-0874">Quinone</keyword>
<comment type="catalytic activity">
    <reaction evidence="11">
        <text>a quinone + hydrogen sulfide + glutathione + H(+) = S-sulfanylglutathione + a quinol</text>
        <dbReference type="Rhea" id="RHEA:55156"/>
        <dbReference type="ChEBI" id="CHEBI:15378"/>
        <dbReference type="ChEBI" id="CHEBI:24646"/>
        <dbReference type="ChEBI" id="CHEBI:29919"/>
        <dbReference type="ChEBI" id="CHEBI:57925"/>
        <dbReference type="ChEBI" id="CHEBI:58905"/>
        <dbReference type="ChEBI" id="CHEBI:132124"/>
        <dbReference type="EC" id="1.8.5.8"/>
    </reaction>
    <physiologicalReaction direction="left-to-right" evidence="11">
        <dbReference type="Rhea" id="RHEA:55157"/>
    </physiologicalReaction>
</comment>
<evidence type="ECO:0000256" key="7">
    <source>
        <dbReference type="ARBA" id="ARBA00023002"/>
    </source>
</evidence>
<evidence type="ECO:0000256" key="5">
    <source>
        <dbReference type="ARBA" id="ARBA00022827"/>
    </source>
</evidence>
<dbReference type="PANTHER" id="PTHR10632:SF2">
    <property type="entry name" value="SULFIDE:QUINONE OXIDOREDUCTASE, MITOCHONDRIAL"/>
    <property type="match status" value="1"/>
</dbReference>
<name>A0A7R9G9R3_9CRUS</name>
<dbReference type="GO" id="GO:0071949">
    <property type="term" value="F:FAD binding"/>
    <property type="evidence" value="ECO:0007669"/>
    <property type="project" value="TreeGrafter"/>
</dbReference>
<reference evidence="19" key="1">
    <citation type="submission" date="2020-11" db="EMBL/GenBank/DDBJ databases">
        <authorList>
            <person name="Tran Van P."/>
        </authorList>
    </citation>
    <scope>NUCLEOTIDE SEQUENCE</scope>
</reference>
<proteinExistence type="inferred from homology"/>
<dbReference type="PANTHER" id="PTHR10632">
    <property type="entry name" value="SULFIDE:QUINONE OXIDOREDUCTASE"/>
    <property type="match status" value="1"/>
</dbReference>
<gene>
    <name evidence="19" type="ORF">NMOB1V02_LOCUS2223</name>
</gene>
<organism evidence="19">
    <name type="scientific">Notodromas monacha</name>
    <dbReference type="NCBI Taxonomy" id="399045"/>
    <lineage>
        <taxon>Eukaryota</taxon>
        <taxon>Metazoa</taxon>
        <taxon>Ecdysozoa</taxon>
        <taxon>Arthropoda</taxon>
        <taxon>Crustacea</taxon>
        <taxon>Oligostraca</taxon>
        <taxon>Ostracoda</taxon>
        <taxon>Podocopa</taxon>
        <taxon>Podocopida</taxon>
        <taxon>Cypridocopina</taxon>
        <taxon>Cypridoidea</taxon>
        <taxon>Cyprididae</taxon>
        <taxon>Notodromas</taxon>
    </lineage>
</organism>
<dbReference type="InterPro" id="IPR015904">
    <property type="entry name" value="Sulphide_quinone_reductase"/>
</dbReference>
<dbReference type="GO" id="GO:0106436">
    <property type="term" value="F:glutathione-dependent sulfide quinone oxidoreductase activity"/>
    <property type="evidence" value="ECO:0007669"/>
    <property type="project" value="UniProtKB-EC"/>
</dbReference>
<keyword evidence="6" id="KW-0809">Transit peptide</keyword>
<evidence type="ECO:0000256" key="16">
    <source>
        <dbReference type="ARBA" id="ARBA00082958"/>
    </source>
</evidence>
<evidence type="ECO:0000259" key="18">
    <source>
        <dbReference type="Pfam" id="PF07992"/>
    </source>
</evidence>
<evidence type="ECO:0000256" key="17">
    <source>
        <dbReference type="SAM" id="MobiDB-lite"/>
    </source>
</evidence>
<dbReference type="EMBL" id="CAJPEX010000245">
    <property type="protein sequence ID" value="CAG0914542.1"/>
    <property type="molecule type" value="Genomic_DNA"/>
</dbReference>
<evidence type="ECO:0000256" key="14">
    <source>
        <dbReference type="ARBA" id="ARBA00066447"/>
    </source>
</evidence>
<dbReference type="SUPFAM" id="SSF51905">
    <property type="entry name" value="FAD/NAD(P)-binding domain"/>
    <property type="match status" value="2"/>
</dbReference>
<dbReference type="Gene3D" id="3.50.50.60">
    <property type="entry name" value="FAD/NAD(P)-binding domain"/>
    <property type="match status" value="2"/>
</dbReference>
<evidence type="ECO:0000256" key="13">
    <source>
        <dbReference type="ARBA" id="ARBA00060891"/>
    </source>
</evidence>
<evidence type="ECO:0000256" key="2">
    <source>
        <dbReference type="ARBA" id="ARBA00004173"/>
    </source>
</evidence>
<sequence length="464" mass="51528">MGVVPVYGAEETSSAVQAPHDYTNCVPAYTYKLVIVGGGSGGMTMANKFASKLGKNQVAVIEPSHVHYYQPYFTLVGGGIKKLCHGGSHKEMSEVLDKNAIWIHDKAVEFQPEANQVLTASGRAVSYDFLVVAMGIQTNFDAVDGLLEALEQDPQVCSNYHAKYVSKTYPAIRNFEKGNAIFTFPNTPVKCAGAPQKIMYLTDWRLTQMKKRHLATIMYNTSLPVVFGVKKYAAELTKVMQSRHLELNTRLNLIRVDHRRREAVFEHLPSPSSPSSSSSSSSSSNDDNQHQLTSSVFKYDLLHVCPPQSAPEVIRRSRLADPLTGFLQVDKYSLQHVKYGNVFGIGDCTNVPTSKTAAAVASQSKTLRKNLDLALKGKLDKLGKTYDGYTSCPLVIGYDKCILAEFDFDGNPMETFPVDQGQPRTSMYLMKSELMPVIYWQGLVKGYWEGPSFFRNTMKALRLK</sequence>
<comment type="function">
    <text evidence="12">Catalyzes the oxidation of hydrogen sulfide with the help of a quinone, such as ubiquinone-10, giving rise to thiosulfate and ultimately to sulfane (molecular sulfur) atoms. Requires an additional electron acceptor; can use sulfite, sulfide or cyanide (in vitro). It is believed the in vivo electron acceptor is glutathione.</text>
</comment>
<accession>A0A7R9G9R3</accession>
<comment type="subcellular location">
    <subcellularLocation>
        <location evidence="2">Mitochondrion</location>
    </subcellularLocation>
</comment>
<evidence type="ECO:0000256" key="8">
    <source>
        <dbReference type="ARBA" id="ARBA00023128"/>
    </source>
</evidence>
<dbReference type="InterPro" id="IPR036188">
    <property type="entry name" value="FAD/NAD-bd_sf"/>
</dbReference>
<evidence type="ECO:0000256" key="15">
    <source>
        <dbReference type="ARBA" id="ARBA00070160"/>
    </source>
</evidence>
<keyword evidence="3" id="KW-0285">Flavoprotein</keyword>
<dbReference type="GO" id="GO:0048038">
    <property type="term" value="F:quinone binding"/>
    <property type="evidence" value="ECO:0007669"/>
    <property type="project" value="UniProtKB-KW"/>
</dbReference>
<dbReference type="Pfam" id="PF07992">
    <property type="entry name" value="Pyr_redox_2"/>
    <property type="match status" value="1"/>
</dbReference>
<dbReference type="InterPro" id="IPR023753">
    <property type="entry name" value="FAD/NAD-binding_dom"/>
</dbReference>
<evidence type="ECO:0000256" key="12">
    <source>
        <dbReference type="ARBA" id="ARBA00059167"/>
    </source>
</evidence>
<evidence type="ECO:0000256" key="6">
    <source>
        <dbReference type="ARBA" id="ARBA00022946"/>
    </source>
</evidence>
<keyword evidence="5" id="KW-0274">FAD</keyword>
<evidence type="ECO:0000256" key="4">
    <source>
        <dbReference type="ARBA" id="ARBA00022719"/>
    </source>
</evidence>
<dbReference type="OrthoDB" id="5376590at2759"/>
<keyword evidence="8" id="KW-0496">Mitochondrion</keyword>
<feature type="region of interest" description="Disordered" evidence="17">
    <location>
        <begin position="266"/>
        <end position="290"/>
    </location>
</feature>
<evidence type="ECO:0000256" key="1">
    <source>
        <dbReference type="ARBA" id="ARBA00001974"/>
    </source>
</evidence>
<evidence type="ECO:0000256" key="10">
    <source>
        <dbReference type="ARBA" id="ARBA00052810"/>
    </source>
</evidence>
<evidence type="ECO:0000256" key="3">
    <source>
        <dbReference type="ARBA" id="ARBA00022630"/>
    </source>
</evidence>
<dbReference type="Proteomes" id="UP000678499">
    <property type="component" value="Unassembled WGS sequence"/>
</dbReference>
<evidence type="ECO:0000256" key="11">
    <source>
        <dbReference type="ARBA" id="ARBA00052986"/>
    </source>
</evidence>
<comment type="catalytic activity">
    <reaction evidence="9">
        <text>ubiquinone-10 + hydrogen sulfide + sulfite + 2 H(+) = ubiquinol-10 + thiosulfate</text>
        <dbReference type="Rhea" id="RHEA:38359"/>
        <dbReference type="ChEBI" id="CHEBI:15378"/>
        <dbReference type="ChEBI" id="CHEBI:17359"/>
        <dbReference type="ChEBI" id="CHEBI:29919"/>
        <dbReference type="ChEBI" id="CHEBI:33542"/>
        <dbReference type="ChEBI" id="CHEBI:46245"/>
        <dbReference type="ChEBI" id="CHEBI:64183"/>
    </reaction>
    <physiologicalReaction direction="left-to-right" evidence="9">
        <dbReference type="Rhea" id="RHEA:38360"/>
    </physiologicalReaction>
</comment>
<dbReference type="GO" id="GO:0070224">
    <property type="term" value="F:sulfide:quinone oxidoreductase activity"/>
    <property type="evidence" value="ECO:0007669"/>
    <property type="project" value="TreeGrafter"/>
</dbReference>
<keyword evidence="7" id="KW-0560">Oxidoreductase</keyword>
<evidence type="ECO:0000313" key="20">
    <source>
        <dbReference type="Proteomes" id="UP000678499"/>
    </source>
</evidence>
<evidence type="ECO:0000313" key="19">
    <source>
        <dbReference type="EMBL" id="CAD7274390.1"/>
    </source>
</evidence>
<dbReference type="AlphaFoldDB" id="A0A7R9G9R3"/>
<dbReference type="GO" id="GO:0005739">
    <property type="term" value="C:mitochondrion"/>
    <property type="evidence" value="ECO:0007669"/>
    <property type="project" value="UniProtKB-SubCell"/>
</dbReference>
<dbReference type="EC" id="1.8.5.8" evidence="14"/>
<evidence type="ECO:0000256" key="9">
    <source>
        <dbReference type="ARBA" id="ARBA00051038"/>
    </source>
</evidence>
<dbReference type="FunFam" id="3.50.50.60:FF:000034">
    <property type="entry name" value="sulfide:quinone oxidoreductase, mitochondrial"/>
    <property type="match status" value="1"/>
</dbReference>
<feature type="compositionally biased region" description="Low complexity" evidence="17">
    <location>
        <begin position="269"/>
        <end position="284"/>
    </location>
</feature>
<dbReference type="EMBL" id="OA882282">
    <property type="protein sequence ID" value="CAD7274390.1"/>
    <property type="molecule type" value="Genomic_DNA"/>
</dbReference>
<keyword evidence="20" id="KW-1185">Reference proteome</keyword>
<protein>
    <recommendedName>
        <fullName evidence="15">Sulfide:quinone oxidoreductase, mitochondrial</fullName>
        <ecNumber evidence="14">1.8.5.8</ecNumber>
    </recommendedName>
    <alternativeName>
        <fullName evidence="16">Sulfide quinone oxidoreductase</fullName>
    </alternativeName>
</protein>
<comment type="catalytic activity">
    <reaction evidence="10">
        <text>ubiquinone-10 + hydrogen sulfide + glutathione + H(+) = S-sulfanylglutathione + ubiquinol-10</text>
        <dbReference type="Rhea" id="RHEA:62608"/>
        <dbReference type="ChEBI" id="CHEBI:15378"/>
        <dbReference type="ChEBI" id="CHEBI:29919"/>
        <dbReference type="ChEBI" id="CHEBI:46245"/>
        <dbReference type="ChEBI" id="CHEBI:57925"/>
        <dbReference type="ChEBI" id="CHEBI:58905"/>
        <dbReference type="ChEBI" id="CHEBI:64183"/>
    </reaction>
    <physiologicalReaction direction="left-to-right" evidence="10">
        <dbReference type="Rhea" id="RHEA:62609"/>
    </physiologicalReaction>
</comment>